<dbReference type="PANTHER" id="PTHR13504">
    <property type="entry name" value="FIDO DOMAIN-CONTAINING PROTEIN DDB_G0283145"/>
    <property type="match status" value="1"/>
</dbReference>
<dbReference type="Pfam" id="PF02661">
    <property type="entry name" value="Fic"/>
    <property type="match status" value="1"/>
</dbReference>
<dbReference type="Proteomes" id="UP001500542">
    <property type="component" value="Unassembled WGS sequence"/>
</dbReference>
<gene>
    <name evidence="2" type="ORF">GCM10009554_38820</name>
</gene>
<dbReference type="InterPro" id="IPR003812">
    <property type="entry name" value="Fido"/>
</dbReference>
<sequence length="473" mass="52542">MGLQLDERQHHQLGHAIADRVDHIGGNNHRQCLDVIVRAAAVETGAVELLYETTPGATMSVALDEDGWQERFGNDDSPALGHIEAQLSVYGDIGNVPDRFTEVWFRELHRQVTQGQETFTVHTPIGAQERVLPRGQYKETANEVRTRSGRRYLYAPVIDTQPEMARLVDALNSDEFHQGSAILQATYAHWAIAHIHPFADGNGRVARAVASMFLLAGDGVPFLVFADRKFPYFQALEAMDRGDLQRGLMYFENRCFDAMAWLIELLDANESPKGEDLASELRALLEQSNTPIESRDDAAHRVLRAIASALKSAGTQTEEFAGSVIVRDGHDRFVPERGYRYIEGDKISAEIKLLRGQQLTNSFSHIDFAIVTNVGVAMRREAQVEVHLSMATDSRHAVVVRSNAPVANIYLRLEDISPNLSASADIRIDTFASRVFAWTLAKLVEEARSLLLEHGRARLEIEPPVAASGDTEA</sequence>
<comment type="caution">
    <text evidence="2">The sequence shown here is derived from an EMBL/GenBank/DDBJ whole genome shotgun (WGS) entry which is preliminary data.</text>
</comment>
<accession>A0ABN1QLT1</accession>
<evidence type="ECO:0000313" key="2">
    <source>
        <dbReference type="EMBL" id="GAA0944564.1"/>
    </source>
</evidence>
<feature type="domain" description="Fido" evidence="1">
    <location>
        <begin position="100"/>
        <end position="253"/>
    </location>
</feature>
<dbReference type="InterPro" id="IPR036597">
    <property type="entry name" value="Fido-like_dom_sf"/>
</dbReference>
<reference evidence="2 3" key="1">
    <citation type="journal article" date="2019" name="Int. J. Syst. Evol. Microbiol.">
        <title>The Global Catalogue of Microorganisms (GCM) 10K type strain sequencing project: providing services to taxonomists for standard genome sequencing and annotation.</title>
        <authorList>
            <consortium name="The Broad Institute Genomics Platform"/>
            <consortium name="The Broad Institute Genome Sequencing Center for Infectious Disease"/>
            <person name="Wu L."/>
            <person name="Ma J."/>
        </authorList>
    </citation>
    <scope>NUCLEOTIDE SEQUENCE [LARGE SCALE GENOMIC DNA]</scope>
    <source>
        <strain evidence="2 3">JCM 10977</strain>
    </source>
</reference>
<keyword evidence="3" id="KW-1185">Reference proteome</keyword>
<protein>
    <recommendedName>
        <fullName evidence="1">Fido domain-containing protein</fullName>
    </recommendedName>
</protein>
<dbReference type="InterPro" id="IPR040198">
    <property type="entry name" value="Fido_containing"/>
</dbReference>
<dbReference type="SUPFAM" id="SSF140931">
    <property type="entry name" value="Fic-like"/>
    <property type="match status" value="1"/>
</dbReference>
<organism evidence="2 3">
    <name type="scientific">Kribbella koreensis</name>
    <dbReference type="NCBI Taxonomy" id="57909"/>
    <lineage>
        <taxon>Bacteria</taxon>
        <taxon>Bacillati</taxon>
        <taxon>Actinomycetota</taxon>
        <taxon>Actinomycetes</taxon>
        <taxon>Propionibacteriales</taxon>
        <taxon>Kribbellaceae</taxon>
        <taxon>Kribbella</taxon>
    </lineage>
</organism>
<evidence type="ECO:0000259" key="1">
    <source>
        <dbReference type="PROSITE" id="PS51459"/>
    </source>
</evidence>
<dbReference type="PROSITE" id="PS51459">
    <property type="entry name" value="FIDO"/>
    <property type="match status" value="1"/>
</dbReference>
<dbReference type="Gene3D" id="1.10.3290.10">
    <property type="entry name" value="Fido-like domain"/>
    <property type="match status" value="1"/>
</dbReference>
<dbReference type="EMBL" id="BAAAHK010000008">
    <property type="protein sequence ID" value="GAA0944564.1"/>
    <property type="molecule type" value="Genomic_DNA"/>
</dbReference>
<evidence type="ECO:0000313" key="3">
    <source>
        <dbReference type="Proteomes" id="UP001500542"/>
    </source>
</evidence>
<proteinExistence type="predicted"/>
<name>A0ABN1QLT1_9ACTN</name>
<dbReference type="PANTHER" id="PTHR13504:SF38">
    <property type="entry name" value="FIDO DOMAIN-CONTAINING PROTEIN"/>
    <property type="match status" value="1"/>
</dbReference>